<reference evidence="3 4" key="1">
    <citation type="submission" date="2018-11" db="EMBL/GenBank/DDBJ databases">
        <authorList>
            <consortium name="Pathogen Informatics"/>
        </authorList>
    </citation>
    <scope>NUCLEOTIDE SEQUENCE [LARGE SCALE GENOMIC DNA]</scope>
</reference>
<dbReference type="Proteomes" id="UP000271889">
    <property type="component" value="Unassembled WGS sequence"/>
</dbReference>
<dbReference type="OrthoDB" id="10317290at2759"/>
<evidence type="ECO:0000313" key="4">
    <source>
        <dbReference type="Proteomes" id="UP000271889"/>
    </source>
</evidence>
<dbReference type="EMBL" id="UYRV01012051">
    <property type="protein sequence ID" value="VDK58603.1"/>
    <property type="molecule type" value="Genomic_DNA"/>
</dbReference>
<protein>
    <submittedName>
        <fullName evidence="3">Uncharacterized protein</fullName>
    </submittedName>
</protein>
<feature type="coiled-coil region" evidence="1">
    <location>
        <begin position="121"/>
        <end position="152"/>
    </location>
</feature>
<name>A0A3P6RRA4_CYLGO</name>
<proteinExistence type="predicted"/>
<gene>
    <name evidence="3" type="ORF">CGOC_LOCUS4375</name>
</gene>
<evidence type="ECO:0000256" key="1">
    <source>
        <dbReference type="SAM" id="Coils"/>
    </source>
</evidence>
<organism evidence="3 4">
    <name type="scientific">Cylicostephanus goldi</name>
    <name type="common">Nematode worm</name>
    <dbReference type="NCBI Taxonomy" id="71465"/>
    <lineage>
        <taxon>Eukaryota</taxon>
        <taxon>Metazoa</taxon>
        <taxon>Ecdysozoa</taxon>
        <taxon>Nematoda</taxon>
        <taxon>Chromadorea</taxon>
        <taxon>Rhabditida</taxon>
        <taxon>Rhabditina</taxon>
        <taxon>Rhabditomorpha</taxon>
        <taxon>Strongyloidea</taxon>
        <taxon>Strongylidae</taxon>
        <taxon>Cylicostephanus</taxon>
    </lineage>
</organism>
<keyword evidence="4" id="KW-1185">Reference proteome</keyword>
<evidence type="ECO:0000256" key="2">
    <source>
        <dbReference type="SAM" id="MobiDB-lite"/>
    </source>
</evidence>
<feature type="region of interest" description="Disordered" evidence="2">
    <location>
        <begin position="201"/>
        <end position="221"/>
    </location>
</feature>
<dbReference type="AlphaFoldDB" id="A0A3P6RRA4"/>
<evidence type="ECO:0000313" key="3">
    <source>
        <dbReference type="EMBL" id="VDK58603.1"/>
    </source>
</evidence>
<accession>A0A3P6RRA4</accession>
<keyword evidence="1" id="KW-0175">Coiled coil</keyword>
<sequence length="221" mass="24997">MLLEGLSEDIRRLAIIVGDNSKTALEKHLRLTKEAMSRQVAAADSIKKDYDYLKGELRTSSGGEPHEQVITTSALHLTAKVIKERYLALCTRYSLLHKCYAFLPGHREQQTSTSETSMQRFDDLLQEMDAQMKVIEDLVKETEKRRHNAEVNLCQTHCRSEADKHIIRILYDTLTRRDEEIISLSTIIATMTSMQQSPVQSTSVECQATPSVTTVGSQTEP</sequence>